<evidence type="ECO:0000313" key="2">
    <source>
        <dbReference type="Proteomes" id="UP000002014"/>
    </source>
</evidence>
<dbReference type="Pfam" id="PF05721">
    <property type="entry name" value="PhyH"/>
    <property type="match status" value="1"/>
</dbReference>
<accession>A8G600</accession>
<sequence>MVNEFLLSSSGLQFKAYSPKKNYYADSHEIILNQEKFKNKLIQQGFLVVKNVMDKEKIKILRDQYYQLFKEEYKKENKEWYQIKEPKDSHGYGNHPVKNFLKSDDFLEFVNDPYLKKIVSILFGSNKAYLSKRILVRSFSSLSTFTTSAHRDKEYYVSTNPLEAVTAWIPLGIADKVHGQLVYLEKSHNFEFLDKSKYDKKDRIISQNLRKLAKDKGSRWLIPKINPGDVIFHCLNSVHASFDSNTLVPRLSCDLRFASAADYLDPRWNNYWYGEDGL</sequence>
<reference evidence="1 2" key="1">
    <citation type="journal article" date="2007" name="PLoS Genet.">
        <title>Patterns and implications of gene gain and loss in the evolution of Prochlorococcus.</title>
        <authorList>
            <person name="Kettler G.C."/>
            <person name="Martiny A.C."/>
            <person name="Huang K."/>
            <person name="Zucker J."/>
            <person name="Coleman M.L."/>
            <person name="Rodrigue S."/>
            <person name="Chen F."/>
            <person name="Lapidus A."/>
            <person name="Ferriera S."/>
            <person name="Johnson J."/>
            <person name="Steglich C."/>
            <person name="Church G.M."/>
            <person name="Richardson P."/>
            <person name="Chisholm S.W."/>
        </authorList>
    </citation>
    <scope>NUCLEOTIDE SEQUENCE [LARGE SCALE GENOMIC DNA]</scope>
    <source>
        <strain evidence="1 2">MIT 9215</strain>
    </source>
</reference>
<dbReference type="SUPFAM" id="SSF51197">
    <property type="entry name" value="Clavaminate synthase-like"/>
    <property type="match status" value="1"/>
</dbReference>
<dbReference type="GO" id="GO:0016706">
    <property type="term" value="F:2-oxoglutarate-dependent dioxygenase activity"/>
    <property type="evidence" value="ECO:0007669"/>
    <property type="project" value="UniProtKB-ARBA"/>
</dbReference>
<organism evidence="1 2">
    <name type="scientific">Prochlorococcus marinus (strain MIT 9215)</name>
    <dbReference type="NCBI Taxonomy" id="93060"/>
    <lineage>
        <taxon>Bacteria</taxon>
        <taxon>Bacillati</taxon>
        <taxon>Cyanobacteriota</taxon>
        <taxon>Cyanophyceae</taxon>
        <taxon>Synechococcales</taxon>
        <taxon>Prochlorococcaceae</taxon>
        <taxon>Prochlorococcus</taxon>
    </lineage>
</organism>
<dbReference type="InterPro" id="IPR008775">
    <property type="entry name" value="Phytyl_CoA_dOase-like"/>
</dbReference>
<evidence type="ECO:0000313" key="1">
    <source>
        <dbReference type="EMBL" id="ABV51031.1"/>
    </source>
</evidence>
<dbReference type="STRING" id="93060.P9215_14181"/>
<name>A8G600_PROM2</name>
<dbReference type="EMBL" id="CP000825">
    <property type="protein sequence ID" value="ABV51031.1"/>
    <property type="molecule type" value="Genomic_DNA"/>
</dbReference>
<dbReference type="Gene3D" id="2.60.120.620">
    <property type="entry name" value="q2cbj1_9rhob like domain"/>
    <property type="match status" value="1"/>
</dbReference>
<dbReference type="KEGG" id="pmh:P9215_14181"/>
<dbReference type="eggNOG" id="COG5285">
    <property type="taxonomic scope" value="Bacteria"/>
</dbReference>
<dbReference type="PANTHER" id="PTHR40128:SF1">
    <property type="entry name" value="PHYTANOYL-COA HYDROXYLASE"/>
    <property type="match status" value="1"/>
</dbReference>
<dbReference type="RefSeq" id="WP_012008079.1">
    <property type="nucleotide sequence ID" value="NC_009840.1"/>
</dbReference>
<dbReference type="PANTHER" id="PTHR40128">
    <property type="entry name" value="EXPRESSED PROTEIN"/>
    <property type="match status" value="1"/>
</dbReference>
<gene>
    <name evidence="1" type="ordered locus">P9215_14181</name>
</gene>
<dbReference type="OrthoDB" id="183023at2"/>
<protein>
    <submittedName>
        <fullName evidence="1">Protein involved in biosynthesis of mitomycin antibiotics/polyketide fumonisin</fullName>
    </submittedName>
</protein>
<proteinExistence type="predicted"/>
<dbReference type="Proteomes" id="UP000002014">
    <property type="component" value="Chromosome"/>
</dbReference>
<dbReference type="HOGENOM" id="CLU_049925_1_0_3"/>
<dbReference type="AlphaFoldDB" id="A8G600"/>